<protein>
    <submittedName>
        <fullName evidence="4">NDP-sugar epimerase, includes UDP-GlcNAc-inverting 4,6-dehydratase FlaA1 and capsular polysaccharide biosynthesis protein EpsC</fullName>
    </submittedName>
</protein>
<dbReference type="PANTHER" id="PTHR43318:SF1">
    <property type="entry name" value="POLYSACCHARIDE BIOSYNTHESIS PROTEIN EPSC-RELATED"/>
    <property type="match status" value="1"/>
</dbReference>
<dbReference type="InterPro" id="IPR036291">
    <property type="entry name" value="NAD(P)-bd_dom_sf"/>
</dbReference>
<dbReference type="InterPro" id="IPR051203">
    <property type="entry name" value="Polysaccharide_Synthase-Rel"/>
</dbReference>
<name>A0A1G8Q1F3_9RHOB</name>
<organism evidence="4 5">
    <name type="scientific">Lutimaribacter saemankumensis</name>
    <dbReference type="NCBI Taxonomy" id="490829"/>
    <lineage>
        <taxon>Bacteria</taxon>
        <taxon>Pseudomonadati</taxon>
        <taxon>Pseudomonadota</taxon>
        <taxon>Alphaproteobacteria</taxon>
        <taxon>Rhodobacterales</taxon>
        <taxon>Roseobacteraceae</taxon>
        <taxon>Lutimaribacter</taxon>
    </lineage>
</organism>
<dbReference type="EMBL" id="FNEB01000007">
    <property type="protein sequence ID" value="SDI98533.1"/>
    <property type="molecule type" value="Genomic_DNA"/>
</dbReference>
<dbReference type="Gene3D" id="3.40.50.720">
    <property type="entry name" value="NAD(P)-binding Rossmann-like Domain"/>
    <property type="match status" value="2"/>
</dbReference>
<dbReference type="RefSeq" id="WP_090029244.1">
    <property type="nucleotide sequence ID" value="NZ_FNEB01000007.1"/>
</dbReference>
<dbReference type="PANTHER" id="PTHR43318">
    <property type="entry name" value="UDP-N-ACETYLGLUCOSAMINE 4,6-DEHYDRATASE"/>
    <property type="match status" value="1"/>
</dbReference>
<evidence type="ECO:0000259" key="3">
    <source>
        <dbReference type="Pfam" id="PF02719"/>
    </source>
</evidence>
<evidence type="ECO:0000256" key="2">
    <source>
        <dbReference type="SAM" id="Phobius"/>
    </source>
</evidence>
<dbReference type="InterPro" id="IPR029063">
    <property type="entry name" value="SAM-dependent_MTases_sf"/>
</dbReference>
<feature type="transmembrane region" description="Helical" evidence="2">
    <location>
        <begin position="109"/>
        <end position="128"/>
    </location>
</feature>
<dbReference type="STRING" id="490829.SAMN05421850_10777"/>
<keyword evidence="5" id="KW-1185">Reference proteome</keyword>
<gene>
    <name evidence="4" type="ORF">SAMN05421850_10777</name>
</gene>
<evidence type="ECO:0000313" key="4">
    <source>
        <dbReference type="EMBL" id="SDI98533.1"/>
    </source>
</evidence>
<accession>A0A1G8Q1F3</accession>
<feature type="transmembrane region" description="Helical" evidence="2">
    <location>
        <begin position="79"/>
        <end position="97"/>
    </location>
</feature>
<keyword evidence="2" id="KW-1133">Transmembrane helix</keyword>
<dbReference type="InterPro" id="IPR003869">
    <property type="entry name" value="Polysac_CapD-like"/>
</dbReference>
<dbReference type="CDD" id="cd05237">
    <property type="entry name" value="UDP_invert_4-6DH_SDR_e"/>
    <property type="match status" value="1"/>
</dbReference>
<reference evidence="4 5" key="1">
    <citation type="submission" date="2016-10" db="EMBL/GenBank/DDBJ databases">
        <authorList>
            <person name="de Groot N.N."/>
        </authorList>
    </citation>
    <scope>NUCLEOTIDE SEQUENCE [LARGE SCALE GENOMIC DNA]</scope>
    <source>
        <strain evidence="4 5">DSM 28010</strain>
    </source>
</reference>
<dbReference type="SUPFAM" id="SSF53335">
    <property type="entry name" value="S-adenosyl-L-methionine-dependent methyltransferases"/>
    <property type="match status" value="1"/>
</dbReference>
<dbReference type="Proteomes" id="UP000199340">
    <property type="component" value="Unassembled WGS sequence"/>
</dbReference>
<dbReference type="AlphaFoldDB" id="A0A1G8Q1F3"/>
<dbReference type="Pfam" id="PF13727">
    <property type="entry name" value="CoA_binding_3"/>
    <property type="match status" value="1"/>
</dbReference>
<proteinExistence type="inferred from homology"/>
<dbReference type="OrthoDB" id="9803111at2"/>
<comment type="similarity">
    <text evidence="1">Belongs to the polysaccharide synthase family.</text>
</comment>
<feature type="domain" description="Polysaccharide biosynthesis protein CapD-like" evidence="3">
    <location>
        <begin position="282"/>
        <end position="571"/>
    </location>
</feature>
<evidence type="ECO:0000313" key="5">
    <source>
        <dbReference type="Proteomes" id="UP000199340"/>
    </source>
</evidence>
<feature type="transmembrane region" description="Helical" evidence="2">
    <location>
        <begin position="17"/>
        <end position="35"/>
    </location>
</feature>
<dbReference type="SUPFAM" id="SSF51735">
    <property type="entry name" value="NAD(P)-binding Rossmann-fold domains"/>
    <property type="match status" value="1"/>
</dbReference>
<keyword evidence="2" id="KW-0812">Transmembrane</keyword>
<sequence>MVLYKVVTSLSRVQKQLVFLLLDVTMVPLALVLAIGLGGSPGSFEDLAWLSVMLSGIAACASMATGLPRIKLNAYESRGIFRTAVFATATGLGGVLVSRVSGDPVAPRVFVAFVMAYLILAVSWRMILRHVLIAIYRKGQDRLRVIVYGAGRTGQQLAAALHTDDPIDIVTFVDDNPALQGLVVAGLKVLTPDEMMFLLSRQRIDRVVLAMPSTSASAQLRIAARLRPTGIEVHSLPSFTDLISGGGANLLEVAQPVEALLGRAHLGAELPHTSESYAGQTILVTGAGGSIGGELCRQLLTCAPRRLILLDHCELALYTIHRELQADPRNVDIVPVLGSVTDERLVAHVLRTHDAQVILHAAAYKHVPLVEENEIAGLSNNVFGTRVMANAALRAGVGRFILVSSDKAVRPCNVMGASKRLAEMVVQDLSTRAAHTRFAMVRFGNVLGSSGSVIPLFREQIAKGGPITLTHEQVSRYFMTKCEAARLVLLAGSYARGGDLFVLDMGTPVPIRTLARQMIEGAGLSVRDADRPDGDIEIRITGLRPGEKLHEELLISADMLPTPHPKILRVQENVLSEIQVANALRTLQDAIDAHDAAAARKALARWVEKPAAAAQVAIRA</sequence>
<dbReference type="Pfam" id="PF02719">
    <property type="entry name" value="Polysacc_synt_2"/>
    <property type="match status" value="1"/>
</dbReference>
<evidence type="ECO:0000256" key="1">
    <source>
        <dbReference type="ARBA" id="ARBA00007430"/>
    </source>
</evidence>
<keyword evidence="2" id="KW-0472">Membrane</keyword>